<gene>
    <name evidence="2" type="ORF">ACFQ1U_02560</name>
</gene>
<reference evidence="3" key="1">
    <citation type="journal article" date="2019" name="Int. J. Syst. Evol. Microbiol.">
        <title>The Global Catalogue of Microorganisms (GCM) 10K type strain sequencing project: providing services to taxonomists for standard genome sequencing and annotation.</title>
        <authorList>
            <consortium name="The Broad Institute Genomics Platform"/>
            <consortium name="The Broad Institute Genome Sequencing Center for Infectious Disease"/>
            <person name="Wu L."/>
            <person name="Ma J."/>
        </authorList>
    </citation>
    <scope>NUCLEOTIDE SEQUENCE [LARGE SCALE GENOMIC DNA]</scope>
    <source>
        <strain evidence="3">CCUG 60527</strain>
    </source>
</reference>
<keyword evidence="3" id="KW-1185">Reference proteome</keyword>
<protein>
    <recommendedName>
        <fullName evidence="4">DUF748 domain-containing protein</fullName>
    </recommendedName>
</protein>
<dbReference type="RefSeq" id="WP_386104995.1">
    <property type="nucleotide sequence ID" value="NZ_JBHTJR010000017.1"/>
</dbReference>
<keyword evidence="1" id="KW-1133">Transmembrane helix</keyword>
<feature type="transmembrane region" description="Helical" evidence="1">
    <location>
        <begin position="9"/>
        <end position="27"/>
    </location>
</feature>
<dbReference type="Proteomes" id="UP001597062">
    <property type="component" value="Unassembled WGS sequence"/>
</dbReference>
<keyword evidence="1" id="KW-0472">Membrane</keyword>
<dbReference type="EMBL" id="JBHTJR010000017">
    <property type="protein sequence ID" value="MFD0992074.1"/>
    <property type="molecule type" value="Genomic_DNA"/>
</dbReference>
<evidence type="ECO:0000313" key="2">
    <source>
        <dbReference type="EMBL" id="MFD0992074.1"/>
    </source>
</evidence>
<proteinExistence type="predicted"/>
<accession>A0ABW3JP11</accession>
<keyword evidence="1" id="KW-0812">Transmembrane</keyword>
<evidence type="ECO:0000313" key="3">
    <source>
        <dbReference type="Proteomes" id="UP001597062"/>
    </source>
</evidence>
<name>A0ABW3JP11_9FLAO</name>
<sequence>MKAKRKNNIIYLVLSLFAIAVSLNIYLSNYLESQLSKLLAKQEIKFTGDVSTNVLFGNIFVENIEARKDSLLVKAHRLEVKGVSYVSFLFNDVVKVSEISVFKPIISGVILDKEANNTSKNNSTNQLPIINIENIEIINGALSVKNNNGSPFKIDDFSLSLTNVRYKDRLISVIPFLYEDISFTLNKLEYQQSTTQMFALDKIIYSNNFLSIHNLEIIPLKVKEEYIYHVPYEKDLLSLCIKEISIPNFIIQTAPKLSFKATNTQINYADFEVFLDASVLNHPKHKKKDLYSKSLRELPIQINFDTIQIKNSKILYKEKLSSKDKAGELSFHNINAAIYNLSNTGNKETEIAVTSDFMNSTPFKVNWNFNVNNPLDEFFIKGNLATINAQKINSFIEPKLKVRVDGRINSLSFNLYGNNTYSQGDFAIDYENIKVKVLKNNKGVRKVLSWLVNLVLKNSSKSEMKEVKIQKLERDQSRSFWNFLWKNIEKGLKETMI</sequence>
<organism evidence="2 3">
    <name type="scientific">Tenacibaculum geojense</name>
    <dbReference type="NCBI Taxonomy" id="915352"/>
    <lineage>
        <taxon>Bacteria</taxon>
        <taxon>Pseudomonadati</taxon>
        <taxon>Bacteroidota</taxon>
        <taxon>Flavobacteriia</taxon>
        <taxon>Flavobacteriales</taxon>
        <taxon>Flavobacteriaceae</taxon>
        <taxon>Tenacibaculum</taxon>
    </lineage>
</organism>
<comment type="caution">
    <text evidence="2">The sequence shown here is derived from an EMBL/GenBank/DDBJ whole genome shotgun (WGS) entry which is preliminary data.</text>
</comment>
<evidence type="ECO:0000256" key="1">
    <source>
        <dbReference type="SAM" id="Phobius"/>
    </source>
</evidence>
<evidence type="ECO:0008006" key="4">
    <source>
        <dbReference type="Google" id="ProtNLM"/>
    </source>
</evidence>